<dbReference type="Gene3D" id="3.30.420.10">
    <property type="entry name" value="Ribonuclease H-like superfamily/Ribonuclease H"/>
    <property type="match status" value="1"/>
</dbReference>
<evidence type="ECO:0000313" key="2">
    <source>
        <dbReference type="EMBL" id="KAL0189826.1"/>
    </source>
</evidence>
<sequence>DRSAKQVAKVLWDKFFCVFGFPERIHPDQGANFESQLIRELLQVAGVKKSRTTAYHPMGNGHMLQTLTFAYDCTAHESTGYAPFYLMYGRIPKLPVNVMFCSIERDSAITDYDTYVRRLRDDLQEALTLAQKNAEASQRRQADLYNKKTRGCRIEIGDQVLLVNKGERGRRKLADKW</sequence>
<keyword evidence="3" id="KW-1185">Reference proteome</keyword>
<dbReference type="InterPro" id="IPR050951">
    <property type="entry name" value="Retrovirus_Pol_polyprotein"/>
</dbReference>
<reference evidence="2 3" key="1">
    <citation type="submission" date="2024-05" db="EMBL/GenBank/DDBJ databases">
        <title>Genome sequencing and assembly of Indian major carp, Cirrhinus mrigala (Hamilton, 1822).</title>
        <authorList>
            <person name="Mohindra V."/>
            <person name="Chowdhury L.M."/>
            <person name="Lal K."/>
            <person name="Jena J.K."/>
        </authorList>
    </citation>
    <scope>NUCLEOTIDE SEQUENCE [LARGE SCALE GENOMIC DNA]</scope>
    <source>
        <strain evidence="2">CM1030</strain>
        <tissue evidence="2">Blood</tissue>
    </source>
</reference>
<dbReference type="EMBL" id="JAMKFB020000007">
    <property type="protein sequence ID" value="KAL0189826.1"/>
    <property type="molecule type" value="Genomic_DNA"/>
</dbReference>
<name>A0ABD0QWY0_CIRMR</name>
<accession>A0ABD0QWY0</accession>
<organism evidence="2 3">
    <name type="scientific">Cirrhinus mrigala</name>
    <name type="common">Mrigala</name>
    <dbReference type="NCBI Taxonomy" id="683832"/>
    <lineage>
        <taxon>Eukaryota</taxon>
        <taxon>Metazoa</taxon>
        <taxon>Chordata</taxon>
        <taxon>Craniata</taxon>
        <taxon>Vertebrata</taxon>
        <taxon>Euteleostomi</taxon>
        <taxon>Actinopterygii</taxon>
        <taxon>Neopterygii</taxon>
        <taxon>Teleostei</taxon>
        <taxon>Ostariophysi</taxon>
        <taxon>Cypriniformes</taxon>
        <taxon>Cyprinidae</taxon>
        <taxon>Labeoninae</taxon>
        <taxon>Labeonini</taxon>
        <taxon>Cirrhinus</taxon>
    </lineage>
</organism>
<dbReference type="InterPro" id="IPR001584">
    <property type="entry name" value="Integrase_cat-core"/>
</dbReference>
<proteinExistence type="predicted"/>
<dbReference type="PANTHER" id="PTHR37984">
    <property type="entry name" value="PROTEIN CBG26694"/>
    <property type="match status" value="1"/>
</dbReference>
<dbReference type="InterPro" id="IPR012337">
    <property type="entry name" value="RNaseH-like_sf"/>
</dbReference>
<comment type="caution">
    <text evidence="2">The sequence shown here is derived from an EMBL/GenBank/DDBJ whole genome shotgun (WGS) entry which is preliminary data.</text>
</comment>
<dbReference type="PROSITE" id="PS50994">
    <property type="entry name" value="INTEGRASE"/>
    <property type="match status" value="1"/>
</dbReference>
<dbReference type="Proteomes" id="UP001529510">
    <property type="component" value="Unassembled WGS sequence"/>
</dbReference>
<feature type="non-terminal residue" evidence="2">
    <location>
        <position position="1"/>
    </location>
</feature>
<protein>
    <recommendedName>
        <fullName evidence="1">Integrase catalytic domain-containing protein</fullName>
    </recommendedName>
</protein>
<evidence type="ECO:0000259" key="1">
    <source>
        <dbReference type="PROSITE" id="PS50994"/>
    </source>
</evidence>
<feature type="non-terminal residue" evidence="2">
    <location>
        <position position="177"/>
    </location>
</feature>
<feature type="domain" description="Integrase catalytic" evidence="1">
    <location>
        <begin position="1"/>
        <end position="61"/>
    </location>
</feature>
<dbReference type="InterPro" id="IPR036397">
    <property type="entry name" value="RNaseH_sf"/>
</dbReference>
<dbReference type="AlphaFoldDB" id="A0ABD0QWY0"/>
<gene>
    <name evidence="2" type="ORF">M9458_016925</name>
</gene>
<dbReference type="SUPFAM" id="SSF53098">
    <property type="entry name" value="Ribonuclease H-like"/>
    <property type="match status" value="1"/>
</dbReference>
<dbReference type="PANTHER" id="PTHR37984:SF15">
    <property type="entry name" value="INTEGRASE CATALYTIC DOMAIN-CONTAINING PROTEIN"/>
    <property type="match status" value="1"/>
</dbReference>
<evidence type="ECO:0000313" key="3">
    <source>
        <dbReference type="Proteomes" id="UP001529510"/>
    </source>
</evidence>